<dbReference type="Pfam" id="PF00356">
    <property type="entry name" value="LacI"/>
    <property type="match status" value="1"/>
</dbReference>
<keyword evidence="2 5" id="KW-0238">DNA-binding</keyword>
<dbReference type="RefSeq" id="WP_214357910.1">
    <property type="nucleotide sequence ID" value="NZ_JAFEJS010000003.1"/>
</dbReference>
<dbReference type="Proteomes" id="UP000773064">
    <property type="component" value="Unassembled WGS sequence"/>
</dbReference>
<dbReference type="GO" id="GO:0003677">
    <property type="term" value="F:DNA binding"/>
    <property type="evidence" value="ECO:0007669"/>
    <property type="project" value="UniProtKB-KW"/>
</dbReference>
<reference evidence="5 6" key="1">
    <citation type="journal article" date="2021" name="Environ. Microbiol.">
        <title>Genetic insights into the dark matter of the mammalian gut microbiota through targeted genome reconstruction.</title>
        <authorList>
            <person name="Lugli G.A."/>
            <person name="Alessandri G."/>
            <person name="Milani C."/>
            <person name="Viappiani A."/>
            <person name="Fontana F."/>
            <person name="Tarracchini C."/>
            <person name="Mancabelli L."/>
            <person name="Argentini C."/>
            <person name="Ruiz L."/>
            <person name="Margolles A."/>
            <person name="van Sinderen D."/>
            <person name="Turroni F."/>
            <person name="Ventura M."/>
        </authorList>
    </citation>
    <scope>NUCLEOTIDE SEQUENCE [LARGE SCALE GENOMIC DNA]</scope>
    <source>
        <strain evidence="5 6">MA2</strain>
    </source>
</reference>
<name>A0ABS5UP43_9BIFI</name>
<evidence type="ECO:0000313" key="6">
    <source>
        <dbReference type="Proteomes" id="UP000773064"/>
    </source>
</evidence>
<keyword evidence="1" id="KW-0805">Transcription regulation</keyword>
<dbReference type="PROSITE" id="PS50932">
    <property type="entry name" value="HTH_LACI_2"/>
    <property type="match status" value="1"/>
</dbReference>
<dbReference type="EMBL" id="JAFEJS010000003">
    <property type="protein sequence ID" value="MBT1172637.1"/>
    <property type="molecule type" value="Genomic_DNA"/>
</dbReference>
<sequence length="363" mass="38823">MAMGARRITMKDVALEAGVSMKTVSNVVNGNDSQMSAATKAHVTKAIAKLGYSVNHAAQALKKGRSGVIGLAVPNFDQAFFGYFVDTLSKAARERGYAIIISTFGEFEGRIDGFAPAARKLNADGWIMFADMPVRADSPVFTQDYPLVLTGDYSSHGLCDMVTMPNAEAARHVTGWLLDRGATDVGFIGAPMPEAEIPQDPDRLEQAAMSATEGNAALRLQGYIQAFRSRGLAPDWRHIIPVERLTGAEGVRAAFELVHRASDDVAGTALPDALVCANDALAIGVLSALTKSHIDVPGDIQVTGIDALPDGEYAIPPLTTIDPRVDQYVDMAVDALIRRIDGDESAPSVYTSGFRLIERDSTR</sequence>
<dbReference type="InterPro" id="IPR028082">
    <property type="entry name" value="Peripla_BP_I"/>
</dbReference>
<keyword evidence="6" id="KW-1185">Reference proteome</keyword>
<dbReference type="CDD" id="cd06267">
    <property type="entry name" value="PBP1_LacI_sugar_binding-like"/>
    <property type="match status" value="1"/>
</dbReference>
<dbReference type="SUPFAM" id="SSF53822">
    <property type="entry name" value="Periplasmic binding protein-like I"/>
    <property type="match status" value="1"/>
</dbReference>
<dbReference type="Pfam" id="PF13377">
    <property type="entry name" value="Peripla_BP_3"/>
    <property type="match status" value="1"/>
</dbReference>
<dbReference type="InterPro" id="IPR000843">
    <property type="entry name" value="HTH_LacI"/>
</dbReference>
<evidence type="ECO:0000259" key="4">
    <source>
        <dbReference type="PROSITE" id="PS50932"/>
    </source>
</evidence>
<feature type="domain" description="HTH lacI-type" evidence="4">
    <location>
        <begin position="8"/>
        <end position="63"/>
    </location>
</feature>
<protein>
    <submittedName>
        <fullName evidence="5">LacI family DNA-binding transcriptional regulator</fullName>
    </submittedName>
</protein>
<evidence type="ECO:0000256" key="2">
    <source>
        <dbReference type="ARBA" id="ARBA00023125"/>
    </source>
</evidence>
<accession>A0ABS5UP43</accession>
<organism evidence="5 6">
    <name type="scientific">Bifidobacterium santillanense</name>
    <dbReference type="NCBI Taxonomy" id="2809028"/>
    <lineage>
        <taxon>Bacteria</taxon>
        <taxon>Bacillati</taxon>
        <taxon>Actinomycetota</taxon>
        <taxon>Actinomycetes</taxon>
        <taxon>Bifidobacteriales</taxon>
        <taxon>Bifidobacteriaceae</taxon>
        <taxon>Bifidobacterium</taxon>
    </lineage>
</organism>
<dbReference type="InterPro" id="IPR046335">
    <property type="entry name" value="LacI/GalR-like_sensor"/>
</dbReference>
<dbReference type="Gene3D" id="1.10.260.40">
    <property type="entry name" value="lambda repressor-like DNA-binding domains"/>
    <property type="match status" value="1"/>
</dbReference>
<keyword evidence="3" id="KW-0804">Transcription</keyword>
<evidence type="ECO:0000256" key="3">
    <source>
        <dbReference type="ARBA" id="ARBA00023163"/>
    </source>
</evidence>
<dbReference type="CDD" id="cd01392">
    <property type="entry name" value="HTH_LacI"/>
    <property type="match status" value="1"/>
</dbReference>
<proteinExistence type="predicted"/>
<evidence type="ECO:0000313" key="5">
    <source>
        <dbReference type="EMBL" id="MBT1172637.1"/>
    </source>
</evidence>
<dbReference type="SMART" id="SM00354">
    <property type="entry name" value="HTH_LACI"/>
    <property type="match status" value="1"/>
</dbReference>
<dbReference type="SUPFAM" id="SSF47413">
    <property type="entry name" value="lambda repressor-like DNA-binding domains"/>
    <property type="match status" value="1"/>
</dbReference>
<dbReference type="PANTHER" id="PTHR30146:SF109">
    <property type="entry name" value="HTH-TYPE TRANSCRIPTIONAL REGULATOR GALS"/>
    <property type="match status" value="1"/>
</dbReference>
<dbReference type="PANTHER" id="PTHR30146">
    <property type="entry name" value="LACI-RELATED TRANSCRIPTIONAL REPRESSOR"/>
    <property type="match status" value="1"/>
</dbReference>
<comment type="caution">
    <text evidence="5">The sequence shown here is derived from an EMBL/GenBank/DDBJ whole genome shotgun (WGS) entry which is preliminary data.</text>
</comment>
<dbReference type="PROSITE" id="PS00356">
    <property type="entry name" value="HTH_LACI_1"/>
    <property type="match status" value="1"/>
</dbReference>
<gene>
    <name evidence="5" type="ORF">JS528_04565</name>
</gene>
<dbReference type="Gene3D" id="3.40.50.2300">
    <property type="match status" value="2"/>
</dbReference>
<dbReference type="InterPro" id="IPR010982">
    <property type="entry name" value="Lambda_DNA-bd_dom_sf"/>
</dbReference>
<evidence type="ECO:0000256" key="1">
    <source>
        <dbReference type="ARBA" id="ARBA00023015"/>
    </source>
</evidence>